<dbReference type="InterPro" id="IPR055071">
    <property type="entry name" value="RA_PHLPP-like"/>
</dbReference>
<feature type="region of interest" description="Disordered" evidence="12">
    <location>
        <begin position="1"/>
        <end position="47"/>
    </location>
</feature>
<dbReference type="InterPro" id="IPR003591">
    <property type="entry name" value="Leu-rich_rpt_typical-subtyp"/>
</dbReference>
<dbReference type="CDD" id="cd07302">
    <property type="entry name" value="CHD"/>
    <property type="match status" value="1"/>
</dbReference>
<evidence type="ECO:0000256" key="3">
    <source>
        <dbReference type="ARBA" id="ARBA00021420"/>
    </source>
</evidence>
<feature type="domain" description="Guanylate cyclase" evidence="13">
    <location>
        <begin position="1332"/>
        <end position="1469"/>
    </location>
</feature>
<dbReference type="SUPFAM" id="SSF81606">
    <property type="entry name" value="PP2C-like"/>
    <property type="match status" value="1"/>
</dbReference>
<dbReference type="RefSeq" id="XP_056035863.1">
    <property type="nucleotide sequence ID" value="XM_056180003.1"/>
</dbReference>
<dbReference type="Proteomes" id="UP001212411">
    <property type="component" value="Chromosome 1"/>
</dbReference>
<dbReference type="SMART" id="SM00044">
    <property type="entry name" value="CYCc"/>
    <property type="match status" value="1"/>
</dbReference>
<evidence type="ECO:0000256" key="4">
    <source>
        <dbReference type="ARBA" id="ARBA00022614"/>
    </source>
</evidence>
<evidence type="ECO:0000313" key="17">
    <source>
        <dbReference type="Proteomes" id="UP001212411"/>
    </source>
</evidence>
<keyword evidence="17" id="KW-1185">Reference proteome</keyword>
<feature type="compositionally biased region" description="Polar residues" evidence="12">
    <location>
        <begin position="1596"/>
        <end position="1613"/>
    </location>
</feature>
<dbReference type="GO" id="GO:0006171">
    <property type="term" value="P:cAMP biosynthetic process"/>
    <property type="evidence" value="ECO:0007669"/>
    <property type="project" value="UniProtKB-KW"/>
</dbReference>
<dbReference type="CDD" id="cd00143">
    <property type="entry name" value="PP2Cc"/>
    <property type="match status" value="1"/>
</dbReference>
<dbReference type="Pfam" id="PF13855">
    <property type="entry name" value="LRR_8"/>
    <property type="match status" value="2"/>
</dbReference>
<dbReference type="PROSITE" id="PS51450">
    <property type="entry name" value="LRR"/>
    <property type="match status" value="5"/>
</dbReference>
<dbReference type="Gene3D" id="3.30.70.1230">
    <property type="entry name" value="Nucleotide cyclase"/>
    <property type="match status" value="1"/>
</dbReference>
<evidence type="ECO:0000256" key="7">
    <source>
        <dbReference type="ARBA" id="ARBA00022842"/>
    </source>
</evidence>
<dbReference type="SUPFAM" id="SSF52058">
    <property type="entry name" value="L domain-like"/>
    <property type="match status" value="2"/>
</dbReference>
<evidence type="ECO:0000259" key="13">
    <source>
        <dbReference type="PROSITE" id="PS50125"/>
    </source>
</evidence>
<evidence type="ECO:0000256" key="5">
    <source>
        <dbReference type="ARBA" id="ARBA00022723"/>
    </source>
</evidence>
<dbReference type="EMBL" id="CP115611">
    <property type="protein sequence ID" value="WBW71620.1"/>
    <property type="molecule type" value="Genomic_DNA"/>
</dbReference>
<dbReference type="SMART" id="SM00369">
    <property type="entry name" value="LRR_TYP"/>
    <property type="match status" value="9"/>
</dbReference>
<dbReference type="GO" id="GO:0004016">
    <property type="term" value="F:adenylate cyclase activity"/>
    <property type="evidence" value="ECO:0007669"/>
    <property type="project" value="UniProtKB-EC"/>
</dbReference>
<evidence type="ECO:0000256" key="8">
    <source>
        <dbReference type="ARBA" id="ARBA00022998"/>
    </source>
</evidence>
<sequence length="1689" mass="190789">MIDKKRLFRSPMSGPPENFKTGIPWLDNLEEDGSEPESSVCEIPESIEESLSNGNEALSPCTRPVNSASHLSDTLHYVPSDPSFIDKHMLDLPEPDAFSLSSISRSKSDSVLLHKRKSEDYRGKAITDFRRNYQKKVKNPGKNAPFKETKLRRQVTPKGSNHTTDTELDEEKDAPYHSLKSLKFPDSVSDDEGSPSTGDLEAIAPNDWLSALDKSGEEKSRSHTLSTLFGLDYHRDSYDSSYLKSGSHPSILSDDSWKAPESWAINFPSEISKKRDSFMARPFAHPNNEGSDKPFFLRVYRDDRTSVSFSCPMNMKTSDIIQRLARLFFLPFSANFYLLLVQFKTERILLPHEQPCIIFQKLLAYFGCDENSEDEMTQEDNYSVARLVFTTMDIGADVLRKMSEKKFSQHLDIRRSNLEVIPIKFYPHAHELISLNISSNLSLGLPLDFMERCVNLKVLDMSNNLRPPRGKPLSILRRLEVLNVARNDIYELDPVIFSGRSRSTLKEFHCSLNKLLFLPYSIRYLTHLTVLDLSYNNFVTFPLIITELSALEILNFSHNNLYEICSEIDRLGNLKELYLQSNDLSGHLIQQLGSLRKLEIIDLRFNSLSHINALSESPNLKEIRASCNLISHHEFPCRSATYLDFSHCPLTILELPSNGYSSLVYLDTSHGKLVTLKDSMLESLVNLETLNMSYNHFVQIPDSISHLQNLKFLYCTNCEISHVSPELGKLSKLTLLDMHANNIKVFPEEVWQISTLKMVNLSSNILEKIKLPMAGAKPLARSVSQLKIMRTLSGSPISNTSSSEYIYPSVEELILVDNRLGDESFKVLSFFKEIRILNLSYNYLTEIPNTFLENFSHLNHMFMSGNKLSNISISSNSRISLESLYVNGNRISSFPKNETLSQSLRYLDLGNNNLQSLTVNQSNENSLNIPPKLESLDLSGNSWFQFSKHDDAKVIRACLNRLKALSVFDVNADIPVDNTDIVNRVVHRSSPINDGLKCGISGYLSRINPVISAVELIVKDYIYPHWSLYCIFDSDIGAGHSNRVLKFAYENIASCLAEELSICGSSSEQVKNALRRGFLKLNKRLGNTIYQDLETIAEYKDKKENLPTSNKGYYMDETCMDIGVSIALVYIRDTRAFIANVGTSMSLMSTRNDSEPTLLSDVHDTLNEKEIRRVIDSAGLISGRIKSTTTRAIGRLSQFPGVQAVPHVNIQPLSELNEFIILANKEFWNVMSKRIVIDIVRANRQSMLLAATKLRDYAIAYGAKNNTIVMVLDLSLLFETNSNYATKVHKDDEEGTQAEGNEGVPFSSQDLPDDSSLARMNREVSPPRGSIAMVFTDIKNSTLLWERHPVAMRSAIKTHNTIMRRQLRATGGYEVKTEGDAFMVCFQTVPAALLWSFSVQLQMLSADWPNEIVESVQGRTVLGPKNEVLYRGLSVRIGVNYGVTVSELDPITRRMDYYGPMVNRTSRVVSVADGGQIAVSADVVTVLNRLESEAMSSERSGRYAMEIRALKQVGYIVHNIGEHKLKGLETPESISLVYPLQLEGRLEKLINNRNSEDDSEKRRERMENSSRSRSNSLRPILARIGDSKSGEDHQYARSSLSSVRNLSPTESSSGYEGNIFEEYQYQRLFEICERLEDRVAMLHGYPEPPESDPGLAAPVNIAEEYALFYRLTLRIENTIYCVGQMLGHT</sequence>
<dbReference type="PANTHER" id="PTHR24366">
    <property type="entry name" value="IG(IMMUNOGLOBULIN) AND LRR(LEUCINE RICH REPEAT) DOMAINS"/>
    <property type="match status" value="1"/>
</dbReference>
<dbReference type="SMART" id="SM00314">
    <property type="entry name" value="RA"/>
    <property type="match status" value="1"/>
</dbReference>
<dbReference type="InterPro" id="IPR001054">
    <property type="entry name" value="A/G_cyclase"/>
</dbReference>
<dbReference type="Pfam" id="PF00211">
    <property type="entry name" value="Guanylate_cyc"/>
    <property type="match status" value="1"/>
</dbReference>
<dbReference type="GeneID" id="80874692"/>
<dbReference type="SUPFAM" id="SSF55073">
    <property type="entry name" value="Nucleotide cyclase"/>
    <property type="match status" value="1"/>
</dbReference>
<dbReference type="InterPro" id="IPR001611">
    <property type="entry name" value="Leu-rich_rpt"/>
</dbReference>
<dbReference type="InterPro" id="IPR000159">
    <property type="entry name" value="RA_dom"/>
</dbReference>
<dbReference type="SMART" id="SM00332">
    <property type="entry name" value="PP2Cc"/>
    <property type="match status" value="1"/>
</dbReference>
<dbReference type="GO" id="GO:0046872">
    <property type="term" value="F:metal ion binding"/>
    <property type="evidence" value="ECO:0007669"/>
    <property type="project" value="UniProtKB-KW"/>
</dbReference>
<evidence type="ECO:0000259" key="15">
    <source>
        <dbReference type="PROSITE" id="PS51746"/>
    </source>
</evidence>
<keyword evidence="9" id="KW-0456">Lyase</keyword>
<keyword evidence="7" id="KW-0460">Magnesium</keyword>
<dbReference type="PROSITE" id="PS51746">
    <property type="entry name" value="PPM_2"/>
    <property type="match status" value="1"/>
</dbReference>
<evidence type="ECO:0000256" key="6">
    <source>
        <dbReference type="ARBA" id="ARBA00022737"/>
    </source>
</evidence>
<feature type="domain" description="Ras-associating" evidence="14">
    <location>
        <begin position="293"/>
        <end position="373"/>
    </location>
</feature>
<evidence type="ECO:0000256" key="2">
    <source>
        <dbReference type="ARBA" id="ARBA00012201"/>
    </source>
</evidence>
<feature type="region of interest" description="Disordered" evidence="12">
    <location>
        <begin position="1551"/>
        <end position="1613"/>
    </location>
</feature>
<keyword evidence="5" id="KW-0479">Metal-binding</keyword>
<dbReference type="Gene3D" id="3.80.10.10">
    <property type="entry name" value="Ribonuclease Inhibitor"/>
    <property type="match status" value="4"/>
</dbReference>
<dbReference type="PANTHER" id="PTHR24366:SF96">
    <property type="entry name" value="LEUCINE RICH REPEAT CONTAINING 53"/>
    <property type="match status" value="1"/>
</dbReference>
<feature type="region of interest" description="Disordered" evidence="12">
    <location>
        <begin position="126"/>
        <end position="202"/>
    </location>
</feature>
<evidence type="ECO:0000313" key="16">
    <source>
        <dbReference type="EMBL" id="WBW71620.1"/>
    </source>
</evidence>
<evidence type="ECO:0000256" key="11">
    <source>
        <dbReference type="ARBA" id="ARBA00032637"/>
    </source>
</evidence>
<dbReference type="InterPro" id="IPR036457">
    <property type="entry name" value="PPM-type-like_dom_sf"/>
</dbReference>
<keyword evidence="4" id="KW-0433">Leucine-rich repeat</keyword>
<evidence type="ECO:0000256" key="12">
    <source>
        <dbReference type="SAM" id="MobiDB-lite"/>
    </source>
</evidence>
<organism evidence="16 17">
    <name type="scientific">Schizosaccharomyces osmophilus</name>
    <dbReference type="NCBI Taxonomy" id="2545709"/>
    <lineage>
        <taxon>Eukaryota</taxon>
        <taxon>Fungi</taxon>
        <taxon>Dikarya</taxon>
        <taxon>Ascomycota</taxon>
        <taxon>Taphrinomycotina</taxon>
        <taxon>Schizosaccharomycetes</taxon>
        <taxon>Schizosaccharomycetales</taxon>
        <taxon>Schizosaccharomycetaceae</taxon>
        <taxon>Schizosaccharomyces</taxon>
    </lineage>
</organism>
<dbReference type="PROSITE" id="PS50200">
    <property type="entry name" value="RA"/>
    <property type="match status" value="1"/>
</dbReference>
<dbReference type="CDD" id="cd17214">
    <property type="entry name" value="RA_CYR1_like"/>
    <property type="match status" value="1"/>
</dbReference>
<dbReference type="InterPro" id="IPR029787">
    <property type="entry name" value="Nucleotide_cyclase"/>
</dbReference>
<feature type="compositionally biased region" description="Basic and acidic residues" evidence="12">
    <location>
        <begin position="1585"/>
        <end position="1595"/>
    </location>
</feature>
<evidence type="ECO:0000256" key="1">
    <source>
        <dbReference type="ARBA" id="ARBA00005381"/>
    </source>
</evidence>
<evidence type="ECO:0000256" key="10">
    <source>
        <dbReference type="ARBA" id="ARBA00032597"/>
    </source>
</evidence>
<comment type="similarity">
    <text evidence="1">Belongs to the adenylyl cyclase class-3 family.</text>
</comment>
<dbReference type="Pfam" id="PF23010">
    <property type="entry name" value="RA_3"/>
    <property type="match status" value="1"/>
</dbReference>
<dbReference type="PROSITE" id="PS50125">
    <property type="entry name" value="GUANYLATE_CYCLASE_2"/>
    <property type="match status" value="1"/>
</dbReference>
<reference evidence="16 17" key="1">
    <citation type="journal article" date="2023" name="G3 (Bethesda)">
        <title>A high-quality reference genome for the fission yeast Schizosaccharomyces osmophilus.</title>
        <authorList>
            <person name="Jia G.S."/>
            <person name="Zhang W.C."/>
            <person name="Liang Y."/>
            <person name="Liu X.H."/>
            <person name="Rhind N."/>
            <person name="Pidoux A."/>
            <person name="Brysch-Herzberg M."/>
            <person name="Du L.L."/>
        </authorList>
    </citation>
    <scope>NUCLEOTIDE SEQUENCE [LARGE SCALE GENOMIC DNA]</scope>
    <source>
        <strain evidence="16 17">CBS 15793</strain>
    </source>
</reference>
<feature type="compositionally biased region" description="Basic and acidic residues" evidence="12">
    <location>
        <begin position="1551"/>
        <end position="1570"/>
    </location>
</feature>
<keyword evidence="6" id="KW-0677">Repeat</keyword>
<dbReference type="KEGG" id="som:SOMG_01210"/>
<gene>
    <name evidence="16" type="primary">cyr1</name>
    <name evidence="16" type="ORF">SOMG_01210</name>
</gene>
<dbReference type="InterPro" id="IPR032675">
    <property type="entry name" value="LRR_dom_sf"/>
</dbReference>
<dbReference type="EC" id="4.6.1.1" evidence="2"/>
<feature type="domain" description="PPM-type phosphatase" evidence="15">
    <location>
        <begin position="997"/>
        <end position="1274"/>
    </location>
</feature>
<dbReference type="InterPro" id="IPR001932">
    <property type="entry name" value="PPM-type_phosphatase-like_dom"/>
</dbReference>
<evidence type="ECO:0000256" key="9">
    <source>
        <dbReference type="ARBA" id="ARBA00023239"/>
    </source>
</evidence>
<dbReference type="Pfam" id="PF00481">
    <property type="entry name" value="PP2C"/>
    <property type="match status" value="1"/>
</dbReference>
<accession>A0AAE9W961</accession>
<proteinExistence type="inferred from homology"/>
<protein>
    <recommendedName>
        <fullName evidence="3">Adenylate cyclase</fullName>
        <ecNumber evidence="2">4.6.1.1</ecNumber>
    </recommendedName>
    <alternativeName>
        <fullName evidence="10">ATP pyrophosphate-lyase</fullName>
    </alternativeName>
    <alternativeName>
        <fullName evidence="11">Adenylyl cyclase</fullName>
    </alternativeName>
</protein>
<dbReference type="GO" id="GO:0035556">
    <property type="term" value="P:intracellular signal transduction"/>
    <property type="evidence" value="ECO:0007669"/>
    <property type="project" value="InterPro"/>
</dbReference>
<dbReference type="Gene3D" id="3.60.40.10">
    <property type="entry name" value="PPM-type phosphatase domain"/>
    <property type="match status" value="1"/>
</dbReference>
<keyword evidence="8" id="KW-0115">cAMP biosynthesis</keyword>
<name>A0AAE9W961_9SCHI</name>
<dbReference type="SMART" id="SM00364">
    <property type="entry name" value="LRR_BAC"/>
    <property type="match status" value="6"/>
</dbReference>
<feature type="region of interest" description="Disordered" evidence="12">
    <location>
        <begin position="1289"/>
        <end position="1322"/>
    </location>
</feature>
<evidence type="ECO:0000259" key="14">
    <source>
        <dbReference type="PROSITE" id="PS50200"/>
    </source>
</evidence>